<name>A0A1I7KW31_9BACT</name>
<evidence type="ECO:0000313" key="1">
    <source>
        <dbReference type="EMBL" id="SFV01578.1"/>
    </source>
</evidence>
<gene>
    <name evidence="1" type="ORF">SAMN04487941_0007</name>
</gene>
<accession>A0A1I7KW31</accession>
<dbReference type="OrthoDB" id="851883at2"/>
<proteinExistence type="predicted"/>
<organism evidence="1 2">
    <name type="scientific">Pontibacter akesuensis</name>
    <dbReference type="NCBI Taxonomy" id="388950"/>
    <lineage>
        <taxon>Bacteria</taxon>
        <taxon>Pseudomonadati</taxon>
        <taxon>Bacteroidota</taxon>
        <taxon>Cytophagia</taxon>
        <taxon>Cytophagales</taxon>
        <taxon>Hymenobacteraceae</taxon>
        <taxon>Pontibacter</taxon>
    </lineage>
</organism>
<dbReference type="AlphaFoldDB" id="A0A1I7KW31"/>
<dbReference type="RefSeq" id="WP_068839032.1">
    <property type="nucleotide sequence ID" value="NZ_BMXC01000007.1"/>
</dbReference>
<dbReference type="PROSITE" id="PS51257">
    <property type="entry name" value="PROKAR_LIPOPROTEIN"/>
    <property type="match status" value="1"/>
</dbReference>
<reference evidence="2" key="1">
    <citation type="submission" date="2016-10" db="EMBL/GenBank/DDBJ databases">
        <authorList>
            <person name="Varghese N."/>
        </authorList>
    </citation>
    <scope>NUCLEOTIDE SEQUENCE [LARGE SCALE GENOMIC DNA]</scope>
    <source>
        <strain evidence="2">DSM 18820</strain>
    </source>
</reference>
<dbReference type="EMBL" id="FPCA01000010">
    <property type="protein sequence ID" value="SFV01578.1"/>
    <property type="molecule type" value="Genomic_DNA"/>
</dbReference>
<evidence type="ECO:0000313" key="2">
    <source>
        <dbReference type="Proteomes" id="UP000182491"/>
    </source>
</evidence>
<evidence type="ECO:0008006" key="3">
    <source>
        <dbReference type="Google" id="ProtNLM"/>
    </source>
</evidence>
<keyword evidence="2" id="KW-1185">Reference proteome</keyword>
<dbReference type="Proteomes" id="UP000182491">
    <property type="component" value="Unassembled WGS sequence"/>
</dbReference>
<sequence>MKKLLLFLLPVLFLVSCGDDEKVEPEPKIPEGEISQDLQGKWHNYLVKREYYGDADTVMYADSVNIQTYFEFKGDQMLITTPGSSTPEAWTYSLPDKDDPNRIVLTRGSASTDYMVVSITDTEMVWLDEEAYAGYPMNVPDSEKKTSKVGKYTYRFRRQ</sequence>
<dbReference type="STRING" id="388950.GCA_001611675_03144"/>
<protein>
    <recommendedName>
        <fullName evidence="3">Lipocalin-like domain-containing protein</fullName>
    </recommendedName>
</protein>